<dbReference type="Proteomes" id="UP000277212">
    <property type="component" value="Unassembled WGS sequence"/>
</dbReference>
<dbReference type="InterPro" id="IPR001214">
    <property type="entry name" value="SET_dom"/>
</dbReference>
<dbReference type="AlphaFoldDB" id="A0A3M2RUR7"/>
<keyword evidence="1" id="KW-0479">Metal-binding</keyword>
<feature type="domain" description="MYND-type" evidence="6">
    <location>
        <begin position="49"/>
        <end position="87"/>
    </location>
</feature>
<dbReference type="Gene3D" id="2.170.270.10">
    <property type="entry name" value="SET domain"/>
    <property type="match status" value="1"/>
</dbReference>
<dbReference type="STRING" id="2010991.A0A3M2RUR7"/>
<dbReference type="InterPro" id="IPR046341">
    <property type="entry name" value="SET_dom_sf"/>
</dbReference>
<dbReference type="SUPFAM" id="SSF82199">
    <property type="entry name" value="SET domain"/>
    <property type="match status" value="1"/>
</dbReference>
<dbReference type="SUPFAM" id="SSF144232">
    <property type="entry name" value="HIT/MYND zinc finger-like"/>
    <property type="match status" value="1"/>
</dbReference>
<protein>
    <submittedName>
        <fullName evidence="7">Uncharacterized protein</fullName>
    </submittedName>
</protein>
<feature type="domain" description="SET" evidence="5">
    <location>
        <begin position="5"/>
        <end position="232"/>
    </location>
</feature>
<dbReference type="Gene3D" id="1.10.220.160">
    <property type="match status" value="1"/>
</dbReference>
<dbReference type="PANTHER" id="PTHR12197">
    <property type="entry name" value="HISTONE-LYSINE N-METHYLTRANSFERASE SMYD"/>
    <property type="match status" value="1"/>
</dbReference>
<sequence length="532" mass="58797">MQDSPPFEVKRHLKGRCLIASKSFAPGDTILTFTPTILIPSLSHAGTVCSHCFKPGEPRSCSRCHAVAYCDASCQSAAWKAIHSKECKVLCKVADQGRPGLPTPVRAVVQALVKAEVGAALEDLEGNDLCWRGSDKWADMEMMAMGASAFAGLGTTQEAVKKALSLLCKIQTNAFHRYDADLGQVGIFLEPRLAMANHSCIPNATVQFVGRRAILRAERPIKADEEIEISYTDYNYPLSKRKEALAPYFFTCECPRCRQDLINYQVCAQSPVIDMNRQGLVSDLSKLREHPAGVDWDKAALGREYSEKLVDLIDSKETSGSLEERRTVLQTWYQKCQGLISENMWAVSPLPQLLTEISILYAEEGNFVYALATACHIATACDPYRHVAPFHPVRIKGLFLVAKLLANTAADTASLGNSPAVAARGGLNQRALQTLQDIDQVSLCEMLLIMVLKSIPAEYVQEWELSISAKHMLDEIKQLPGRGQEQSLISLWEEDPEHDQAQAFYKYAVLKQVDALSDLGLEMLKMDFGRGV</sequence>
<keyword evidence="2 4" id="KW-0863">Zinc-finger</keyword>
<dbReference type="PANTHER" id="PTHR12197:SF251">
    <property type="entry name" value="EG:BACR7C10.4 PROTEIN"/>
    <property type="match status" value="1"/>
</dbReference>
<proteinExistence type="predicted"/>
<dbReference type="GO" id="GO:0005634">
    <property type="term" value="C:nucleus"/>
    <property type="evidence" value="ECO:0007669"/>
    <property type="project" value="TreeGrafter"/>
</dbReference>
<dbReference type="Pfam" id="PF01753">
    <property type="entry name" value="zf-MYND"/>
    <property type="match status" value="1"/>
</dbReference>
<dbReference type="PROSITE" id="PS50865">
    <property type="entry name" value="ZF_MYND_2"/>
    <property type="match status" value="1"/>
</dbReference>
<dbReference type="EMBL" id="NKUJ01000259">
    <property type="protein sequence ID" value="RMJ09031.1"/>
    <property type="molecule type" value="Genomic_DNA"/>
</dbReference>
<evidence type="ECO:0000256" key="2">
    <source>
        <dbReference type="ARBA" id="ARBA00022771"/>
    </source>
</evidence>
<comment type="caution">
    <text evidence="7">The sequence shown here is derived from an EMBL/GenBank/DDBJ whole genome shotgun (WGS) entry which is preliminary data.</text>
</comment>
<gene>
    <name evidence="7" type="ORF">CDV36_011331</name>
</gene>
<dbReference type="GO" id="GO:0008270">
    <property type="term" value="F:zinc ion binding"/>
    <property type="evidence" value="ECO:0007669"/>
    <property type="project" value="UniProtKB-KW"/>
</dbReference>
<reference evidence="7 8" key="1">
    <citation type="submission" date="2017-06" db="EMBL/GenBank/DDBJ databases">
        <title>Comparative genomic analysis of Ambrosia Fusariam Clade fungi.</title>
        <authorList>
            <person name="Stajich J.E."/>
            <person name="Carrillo J."/>
            <person name="Kijimoto T."/>
            <person name="Eskalen A."/>
            <person name="O'Donnell K."/>
            <person name="Kasson M."/>
        </authorList>
    </citation>
    <scope>NUCLEOTIDE SEQUENCE [LARGE SCALE GENOMIC DNA]</scope>
    <source>
        <strain evidence="7">UCR3666</strain>
    </source>
</reference>
<evidence type="ECO:0000256" key="1">
    <source>
        <dbReference type="ARBA" id="ARBA00022723"/>
    </source>
</evidence>
<dbReference type="Pfam" id="PF00856">
    <property type="entry name" value="SET"/>
    <property type="match status" value="1"/>
</dbReference>
<keyword evidence="3" id="KW-0862">Zinc</keyword>
<accession>A0A3M2RUR7</accession>
<dbReference type="OrthoDB" id="265717at2759"/>
<evidence type="ECO:0000313" key="7">
    <source>
        <dbReference type="EMBL" id="RMJ09031.1"/>
    </source>
</evidence>
<evidence type="ECO:0000313" key="8">
    <source>
        <dbReference type="Proteomes" id="UP000277212"/>
    </source>
</evidence>
<evidence type="ECO:0000259" key="6">
    <source>
        <dbReference type="PROSITE" id="PS50865"/>
    </source>
</evidence>
<dbReference type="PROSITE" id="PS50280">
    <property type="entry name" value="SET"/>
    <property type="match status" value="1"/>
</dbReference>
<dbReference type="Gene3D" id="6.10.140.2220">
    <property type="match status" value="1"/>
</dbReference>
<organism evidence="7 8">
    <name type="scientific">Fusarium kuroshium</name>
    <dbReference type="NCBI Taxonomy" id="2010991"/>
    <lineage>
        <taxon>Eukaryota</taxon>
        <taxon>Fungi</taxon>
        <taxon>Dikarya</taxon>
        <taxon>Ascomycota</taxon>
        <taxon>Pezizomycotina</taxon>
        <taxon>Sordariomycetes</taxon>
        <taxon>Hypocreomycetidae</taxon>
        <taxon>Hypocreales</taxon>
        <taxon>Nectriaceae</taxon>
        <taxon>Fusarium</taxon>
        <taxon>Fusarium solani species complex</taxon>
    </lineage>
</organism>
<dbReference type="SMART" id="SM00317">
    <property type="entry name" value="SET"/>
    <property type="match status" value="1"/>
</dbReference>
<name>A0A3M2RUR7_9HYPO</name>
<dbReference type="InterPro" id="IPR050869">
    <property type="entry name" value="H3K4_H4K5_MeTrfase"/>
</dbReference>
<keyword evidence="8" id="KW-1185">Reference proteome</keyword>
<dbReference type="InterPro" id="IPR002893">
    <property type="entry name" value="Znf_MYND"/>
</dbReference>
<evidence type="ECO:0000256" key="3">
    <source>
        <dbReference type="ARBA" id="ARBA00022833"/>
    </source>
</evidence>
<evidence type="ECO:0000256" key="4">
    <source>
        <dbReference type="PROSITE-ProRule" id="PRU00134"/>
    </source>
</evidence>
<evidence type="ECO:0000259" key="5">
    <source>
        <dbReference type="PROSITE" id="PS50280"/>
    </source>
</evidence>